<sequence length="507" mass="53738">MNASQNPGNAIQPQAAPGKIKIPGLRNLCKIVLALLCALVFHSLDFGTALTPQGHGILSTLLFMVLIWVTEAVSYSVSSFFLIVSMTLFTAFAVDPSTGQMSGTGKALGMSLNGFKSGAWILVVAALFLAAAIQKSGLGQRIGLLILSRMGARPRQVRLGILLMCFVLTLFIPAQAANAALMTAVCVGLIDVFKIRREDNLAKGMLLIVAFGTGLAGMGVLTSGAPPIQTAAFIAQATGHQISWLEWLSYGLPFALVMGLVLLGLVELFFPVGKAEIRSGRETIRQELAKLGPLSVRERNLLIIMCCTILLWATGKKLHPLDSSTVALCAVCAMFLPGVAVSTWKEMVNVVNWGTLMLFGAAISLGQALLSSGAAAWVAQNTLARLGMGAWPPLLIIGVAALFFGVFALAFSARSAAVAALVPTVIGFAQALPESAGLSVWGLSMILYYTIQFSLLLPVNTPMSMVAYSTNTFSAREMARVGVPLCLIAILVMILFSATYWRWVGVL</sequence>
<dbReference type="InterPro" id="IPR001898">
    <property type="entry name" value="SLC13A/DASS"/>
</dbReference>
<dbReference type="Pfam" id="PF00939">
    <property type="entry name" value="Na_sulph_symp"/>
    <property type="match status" value="1"/>
</dbReference>
<evidence type="ECO:0000256" key="2">
    <source>
        <dbReference type="ARBA" id="ARBA00022692"/>
    </source>
</evidence>
<feature type="transmembrane region" description="Helical" evidence="5">
    <location>
        <begin position="248"/>
        <end position="270"/>
    </location>
</feature>
<evidence type="ECO:0000256" key="1">
    <source>
        <dbReference type="ARBA" id="ARBA00004141"/>
    </source>
</evidence>
<dbReference type="GO" id="GO:1905039">
    <property type="term" value="P:carboxylic acid transmembrane transport"/>
    <property type="evidence" value="ECO:0007669"/>
    <property type="project" value="UniProtKB-ARBA"/>
</dbReference>
<dbReference type="GO" id="GO:0005886">
    <property type="term" value="C:plasma membrane"/>
    <property type="evidence" value="ECO:0007669"/>
    <property type="project" value="TreeGrafter"/>
</dbReference>
<feature type="transmembrane region" description="Helical" evidence="5">
    <location>
        <begin position="114"/>
        <end position="134"/>
    </location>
</feature>
<comment type="caution">
    <text evidence="6">The sequence shown here is derived from an EMBL/GenBank/DDBJ whole genome shotgun (WGS) entry which is preliminary data.</text>
</comment>
<accession>A0A6L5XHF0</accession>
<evidence type="ECO:0000313" key="6">
    <source>
        <dbReference type="EMBL" id="MSS26527.1"/>
    </source>
</evidence>
<comment type="subcellular location">
    <subcellularLocation>
        <location evidence="1">Membrane</location>
        <topology evidence="1">Multi-pass membrane protein</topology>
    </subcellularLocation>
</comment>
<organism evidence="6 7">
    <name type="scientific">Desulfovibrio porci</name>
    <dbReference type="NCBI Taxonomy" id="2605782"/>
    <lineage>
        <taxon>Bacteria</taxon>
        <taxon>Pseudomonadati</taxon>
        <taxon>Thermodesulfobacteriota</taxon>
        <taxon>Desulfovibrionia</taxon>
        <taxon>Desulfovibrionales</taxon>
        <taxon>Desulfovibrionaceae</taxon>
        <taxon>Desulfovibrio</taxon>
    </lineage>
</organism>
<dbReference type="EMBL" id="VUMH01000001">
    <property type="protein sequence ID" value="MSS26527.1"/>
    <property type="molecule type" value="Genomic_DNA"/>
</dbReference>
<dbReference type="NCBIfam" id="TIGR00785">
    <property type="entry name" value="dass"/>
    <property type="match status" value="1"/>
</dbReference>
<feature type="transmembrane region" description="Helical" evidence="5">
    <location>
        <begin position="155"/>
        <end position="171"/>
    </location>
</feature>
<keyword evidence="4 5" id="KW-0472">Membrane</keyword>
<proteinExistence type="predicted"/>
<dbReference type="RefSeq" id="WP_154508191.1">
    <property type="nucleotide sequence ID" value="NZ_VUMH01000001.1"/>
</dbReference>
<keyword evidence="2 5" id="KW-0812">Transmembrane</keyword>
<feature type="transmembrane region" description="Helical" evidence="5">
    <location>
        <begin position="390"/>
        <end position="409"/>
    </location>
</feature>
<dbReference type="AlphaFoldDB" id="A0A6L5XHF0"/>
<reference evidence="6 7" key="1">
    <citation type="submission" date="2019-09" db="EMBL/GenBank/DDBJ databases">
        <title>In-depth cultivation of the pig gut microbiome towards novel bacterial diversity and tailored functional studies.</title>
        <authorList>
            <person name="Wylensek D."/>
            <person name="Hitch T.C.A."/>
            <person name="Clavel T."/>
        </authorList>
    </citation>
    <scope>NUCLEOTIDE SEQUENCE [LARGE SCALE GENOMIC DNA]</scope>
    <source>
        <strain evidence="6 7">PG-178-WT-4</strain>
    </source>
</reference>
<keyword evidence="3 5" id="KW-1133">Transmembrane helix</keyword>
<dbReference type="Proteomes" id="UP000477488">
    <property type="component" value="Unassembled WGS sequence"/>
</dbReference>
<evidence type="ECO:0000256" key="4">
    <source>
        <dbReference type="ARBA" id="ARBA00023136"/>
    </source>
</evidence>
<evidence type="ECO:0000313" key="7">
    <source>
        <dbReference type="Proteomes" id="UP000477488"/>
    </source>
</evidence>
<dbReference type="PANTHER" id="PTHR10283">
    <property type="entry name" value="SOLUTE CARRIER FAMILY 13 MEMBER"/>
    <property type="match status" value="1"/>
</dbReference>
<feature type="transmembrane region" description="Helical" evidence="5">
    <location>
        <begin position="356"/>
        <end position="378"/>
    </location>
</feature>
<feature type="transmembrane region" description="Helical" evidence="5">
    <location>
        <begin position="50"/>
        <end position="69"/>
    </location>
</feature>
<feature type="transmembrane region" description="Helical" evidence="5">
    <location>
        <begin position="76"/>
        <end position="94"/>
    </location>
</feature>
<feature type="transmembrane region" description="Helical" evidence="5">
    <location>
        <begin position="438"/>
        <end position="460"/>
    </location>
</feature>
<evidence type="ECO:0000256" key="5">
    <source>
        <dbReference type="SAM" id="Phobius"/>
    </source>
</evidence>
<protein>
    <submittedName>
        <fullName evidence="6">DASS family sodium-coupled anion symporter</fullName>
    </submittedName>
</protein>
<dbReference type="GO" id="GO:0008514">
    <property type="term" value="F:organic anion transmembrane transporter activity"/>
    <property type="evidence" value="ECO:0007669"/>
    <property type="project" value="UniProtKB-ARBA"/>
</dbReference>
<keyword evidence="7" id="KW-1185">Reference proteome</keyword>
<feature type="transmembrane region" description="Helical" evidence="5">
    <location>
        <begin position="416"/>
        <end position="432"/>
    </location>
</feature>
<feature type="transmembrane region" description="Helical" evidence="5">
    <location>
        <begin position="325"/>
        <end position="344"/>
    </location>
</feature>
<dbReference type="PANTHER" id="PTHR10283:SF82">
    <property type="entry name" value="SOLUTE CARRIER FAMILY 13 MEMBER 2"/>
    <property type="match status" value="1"/>
</dbReference>
<feature type="transmembrane region" description="Helical" evidence="5">
    <location>
        <begin position="205"/>
        <end position="228"/>
    </location>
</feature>
<name>A0A6L5XHF0_9BACT</name>
<feature type="transmembrane region" description="Helical" evidence="5">
    <location>
        <begin position="481"/>
        <end position="501"/>
    </location>
</feature>
<gene>
    <name evidence="6" type="ORF">FYJ44_00365</name>
</gene>
<evidence type="ECO:0000256" key="3">
    <source>
        <dbReference type="ARBA" id="ARBA00022989"/>
    </source>
</evidence>